<dbReference type="Gene3D" id="1.10.287.470">
    <property type="entry name" value="Helix hairpin bin"/>
    <property type="match status" value="1"/>
</dbReference>
<dbReference type="SUPFAM" id="SSF111369">
    <property type="entry name" value="HlyD-like secretion proteins"/>
    <property type="match status" value="2"/>
</dbReference>
<dbReference type="AlphaFoldDB" id="A0A1H5UG87"/>
<evidence type="ECO:0000259" key="6">
    <source>
        <dbReference type="Pfam" id="PF25990"/>
    </source>
</evidence>
<feature type="domain" description="YbhG-like alpha-helical hairpin" evidence="5">
    <location>
        <begin position="106"/>
        <end position="235"/>
    </location>
</feature>
<dbReference type="PANTHER" id="PTHR32347:SF29">
    <property type="entry name" value="UPF0194 MEMBRANE PROTEIN YBHG"/>
    <property type="match status" value="1"/>
</dbReference>
<feature type="coiled-coil region" evidence="3">
    <location>
        <begin position="213"/>
        <end position="240"/>
    </location>
</feature>
<comment type="subcellular location">
    <subcellularLocation>
        <location evidence="1">Cell envelope</location>
    </subcellularLocation>
</comment>
<evidence type="ECO:0000313" key="7">
    <source>
        <dbReference type="EMBL" id="SEF74046.1"/>
    </source>
</evidence>
<sequence>MVLIRKVPGGSMRPSVSNKAAQPHLTSSVNKKLVLIGIAIGLALISVGTVSWFFTHKKSNGEFLTLFGNVDIRQVSLAFNGNDRIAEMRVEEGDRVRAGQVLAKLDTRILTLQIAQAEAQVAAQEQALLRLENGTRPEEIAQAKAEVASAQADADLARQFLGRLMEIESDSGAAVSQQDLDNARSRRRVAVAQLENRKKALQLALIGPRKEDIAQAEAQLNVFRAELALLRHQLDLAELKSPIDAVIRSRLLEPGDMASPQRPVYALAITDPKWVRAYVSEIDLGRIKLGMRAEVVTDSHPEESIHGRIGYISSAAEFTPKPVQTEELRTSLVYEIRVYVEDAEDRLRLGMPATVHIALRNNGNSSEVKH</sequence>
<dbReference type="PANTHER" id="PTHR32347">
    <property type="entry name" value="EFFLUX SYSTEM COMPONENT YKNX-RELATED"/>
    <property type="match status" value="1"/>
</dbReference>
<evidence type="ECO:0000256" key="2">
    <source>
        <dbReference type="ARBA" id="ARBA00023054"/>
    </source>
</evidence>
<proteinExistence type="predicted"/>
<gene>
    <name evidence="7" type="ORF">SAMN05216403_107110</name>
</gene>
<dbReference type="Pfam" id="PF25990">
    <property type="entry name" value="Beta-barrel_YknX"/>
    <property type="match status" value="1"/>
</dbReference>
<evidence type="ECO:0000256" key="3">
    <source>
        <dbReference type="SAM" id="Coils"/>
    </source>
</evidence>
<keyword evidence="4" id="KW-0472">Membrane</keyword>
<dbReference type="Pfam" id="PF25881">
    <property type="entry name" value="HH_YBHG"/>
    <property type="match status" value="1"/>
</dbReference>
<keyword evidence="4" id="KW-0812">Transmembrane</keyword>
<feature type="transmembrane region" description="Helical" evidence="4">
    <location>
        <begin position="33"/>
        <end position="54"/>
    </location>
</feature>
<accession>A0A1H5UG87</accession>
<name>A0A1H5UG87_NITMU</name>
<dbReference type="GO" id="GO:0042597">
    <property type="term" value="C:periplasmic space"/>
    <property type="evidence" value="ECO:0007669"/>
    <property type="project" value="UniProtKB-SubCell"/>
</dbReference>
<dbReference type="EMBL" id="FNVK01000007">
    <property type="protein sequence ID" value="SEF74046.1"/>
    <property type="molecule type" value="Genomic_DNA"/>
</dbReference>
<evidence type="ECO:0000259" key="5">
    <source>
        <dbReference type="Pfam" id="PF25881"/>
    </source>
</evidence>
<evidence type="ECO:0000313" key="8">
    <source>
        <dbReference type="Proteomes" id="UP000236751"/>
    </source>
</evidence>
<organism evidence="7 8">
    <name type="scientific">Nitrosospira multiformis (strain ATCC 25196 / NCIMB 11849 / C 71)</name>
    <dbReference type="NCBI Taxonomy" id="323848"/>
    <lineage>
        <taxon>Bacteria</taxon>
        <taxon>Pseudomonadati</taxon>
        <taxon>Pseudomonadota</taxon>
        <taxon>Betaproteobacteria</taxon>
        <taxon>Nitrosomonadales</taxon>
        <taxon>Nitrosomonadaceae</taxon>
        <taxon>Nitrosospira</taxon>
    </lineage>
</organism>
<evidence type="ECO:0000256" key="4">
    <source>
        <dbReference type="SAM" id="Phobius"/>
    </source>
</evidence>
<reference evidence="7 8" key="1">
    <citation type="submission" date="2016-10" db="EMBL/GenBank/DDBJ databases">
        <authorList>
            <person name="de Groot N.N."/>
        </authorList>
    </citation>
    <scope>NUCLEOTIDE SEQUENCE [LARGE SCALE GENOMIC DNA]</scope>
    <source>
        <strain evidence="7 8">Nl13</strain>
    </source>
</reference>
<keyword evidence="4" id="KW-1133">Transmembrane helix</keyword>
<evidence type="ECO:0000256" key="1">
    <source>
        <dbReference type="ARBA" id="ARBA00004196"/>
    </source>
</evidence>
<feature type="domain" description="YknX-like beta-barrel" evidence="6">
    <location>
        <begin position="275"/>
        <end position="357"/>
    </location>
</feature>
<dbReference type="Gene3D" id="2.40.30.170">
    <property type="match status" value="1"/>
</dbReference>
<dbReference type="InterPro" id="IPR059052">
    <property type="entry name" value="HH_YbhG-like"/>
</dbReference>
<dbReference type="InterPro" id="IPR058636">
    <property type="entry name" value="Beta-barrel_YknX"/>
</dbReference>
<keyword evidence="2 3" id="KW-0175">Coiled coil</keyword>
<dbReference type="Gene3D" id="2.40.50.100">
    <property type="match status" value="1"/>
</dbReference>
<dbReference type="Proteomes" id="UP000236751">
    <property type="component" value="Unassembled WGS sequence"/>
</dbReference>
<dbReference type="InterPro" id="IPR050465">
    <property type="entry name" value="UPF0194_transport"/>
</dbReference>
<protein>
    <submittedName>
        <fullName evidence="7">HlyD family secretion protein</fullName>
    </submittedName>
</protein>